<evidence type="ECO:0000259" key="1">
    <source>
        <dbReference type="Pfam" id="PF08718"/>
    </source>
</evidence>
<proteinExistence type="predicted"/>
<sequence>MLSTVAMSNGTIDCPSSINTTIPYDGELRGFDIDYAADQFQTAMSNRNAITLHHYLLGFRELLNLGPLFLFVTSDLETKIGLLEGYRRSDQGICDSAYLTIQSAIEYEREKDLLSVSDRPSAARTILRLHRALEFVSAFMLGISKLGEEEDTSSSAREAYSRTLAKHHGW</sequence>
<reference evidence="2 3" key="1">
    <citation type="submission" date="2020-10" db="EMBL/GenBank/DDBJ databases">
        <authorList>
            <person name="Klimov P.B."/>
            <person name="Dyachkov S.M."/>
            <person name="Chetverikov P.E."/>
        </authorList>
    </citation>
    <scope>NUCLEOTIDE SEQUENCE [LARGE SCALE GENOMIC DNA]</scope>
    <source>
        <strain evidence="2">BMOC 18-1129-001#AD2665</strain>
        <tissue evidence="2">Entire mites</tissue>
    </source>
</reference>
<gene>
    <name evidence="2" type="primary">cptp</name>
    <name evidence="2" type="ORF">GZH46_02586</name>
</gene>
<feature type="domain" description="Glycolipid transfer protein" evidence="1">
    <location>
        <begin position="59"/>
        <end position="170"/>
    </location>
</feature>
<dbReference type="Proteomes" id="UP000825002">
    <property type="component" value="Unassembled WGS sequence"/>
</dbReference>
<dbReference type="EMBL" id="JAIFTH010000831">
    <property type="protein sequence ID" value="KAG9508907.1"/>
    <property type="molecule type" value="Genomic_DNA"/>
</dbReference>
<keyword evidence="3" id="KW-1185">Reference proteome</keyword>
<dbReference type="PANTHER" id="PTHR10219">
    <property type="entry name" value="GLYCOLIPID TRANSFER PROTEIN-RELATED"/>
    <property type="match status" value="1"/>
</dbReference>
<name>A0ABQ7S661_9ACAR</name>
<accession>A0ABQ7S661</accession>
<protein>
    <submittedName>
        <fullName evidence="2">Ceramide-1-phosphate transfer protein</fullName>
    </submittedName>
</protein>
<dbReference type="Pfam" id="PF08718">
    <property type="entry name" value="GLTP"/>
    <property type="match status" value="1"/>
</dbReference>
<feature type="non-terminal residue" evidence="2">
    <location>
        <position position="170"/>
    </location>
</feature>
<dbReference type="SUPFAM" id="SSF110004">
    <property type="entry name" value="Glycolipid transfer protein, GLTP"/>
    <property type="match status" value="1"/>
</dbReference>
<dbReference type="Gene3D" id="1.10.3520.10">
    <property type="entry name" value="Glycolipid transfer protein"/>
    <property type="match status" value="1"/>
</dbReference>
<evidence type="ECO:0000313" key="3">
    <source>
        <dbReference type="Proteomes" id="UP000825002"/>
    </source>
</evidence>
<dbReference type="InterPro" id="IPR014830">
    <property type="entry name" value="Glycolipid_transfer_prot_dom"/>
</dbReference>
<dbReference type="InterPro" id="IPR036497">
    <property type="entry name" value="GLTP_sf"/>
</dbReference>
<comment type="caution">
    <text evidence="2">The sequence shown here is derived from an EMBL/GenBank/DDBJ whole genome shotgun (WGS) entry which is preliminary data.</text>
</comment>
<organism evidence="2 3">
    <name type="scientific">Fragariocoptes setiger</name>
    <dbReference type="NCBI Taxonomy" id="1670756"/>
    <lineage>
        <taxon>Eukaryota</taxon>
        <taxon>Metazoa</taxon>
        <taxon>Ecdysozoa</taxon>
        <taxon>Arthropoda</taxon>
        <taxon>Chelicerata</taxon>
        <taxon>Arachnida</taxon>
        <taxon>Acari</taxon>
        <taxon>Acariformes</taxon>
        <taxon>Trombidiformes</taxon>
        <taxon>Prostigmata</taxon>
        <taxon>Eupodina</taxon>
        <taxon>Eriophyoidea</taxon>
        <taxon>Phytoptidae</taxon>
        <taxon>Fragariocoptes</taxon>
    </lineage>
</organism>
<dbReference type="PANTHER" id="PTHR10219:SF43">
    <property type="entry name" value="GLYCOLIPID TRANSFER PROTEIN DOMAIN-CONTAINING PROTEIN"/>
    <property type="match status" value="1"/>
</dbReference>
<evidence type="ECO:0000313" key="2">
    <source>
        <dbReference type="EMBL" id="KAG9508907.1"/>
    </source>
</evidence>